<evidence type="ECO:0000256" key="8">
    <source>
        <dbReference type="ARBA" id="ARBA00049127"/>
    </source>
</evidence>
<feature type="modified residue" description="N6-(pyridoxal phosphate)lysine" evidence="9">
    <location>
        <position position="94"/>
    </location>
</feature>
<evidence type="ECO:0000256" key="1">
    <source>
        <dbReference type="ARBA" id="ARBA00001933"/>
    </source>
</evidence>
<dbReference type="PROSITE" id="PS00878">
    <property type="entry name" value="ODR_DC_2_1"/>
    <property type="match status" value="1"/>
</dbReference>
<comment type="subunit">
    <text evidence="7">Homodimer. Only the dimer is catalytically active, as the active sites are constructed of residues from both monomers.</text>
</comment>
<dbReference type="PRINTS" id="PR01182">
    <property type="entry name" value="ORNDCRBXLASE"/>
</dbReference>
<dbReference type="EC" id="4.1.1.17" evidence="6"/>
<organism evidence="11 12">
    <name type="scientific">Malassezia vespertilionis</name>
    <dbReference type="NCBI Taxonomy" id="2020962"/>
    <lineage>
        <taxon>Eukaryota</taxon>
        <taxon>Fungi</taxon>
        <taxon>Dikarya</taxon>
        <taxon>Basidiomycota</taxon>
        <taxon>Ustilaginomycotina</taxon>
        <taxon>Malasseziomycetes</taxon>
        <taxon>Malasseziales</taxon>
        <taxon>Malasseziaceae</taxon>
        <taxon>Malassezia</taxon>
    </lineage>
</organism>
<dbReference type="Pfam" id="PF02784">
    <property type="entry name" value="Orn_Arg_deC_N"/>
    <property type="match status" value="1"/>
</dbReference>
<evidence type="ECO:0000313" key="11">
    <source>
        <dbReference type="EMBL" id="PKI82872.1"/>
    </source>
</evidence>
<dbReference type="Gene3D" id="3.20.20.10">
    <property type="entry name" value="Alanine racemase"/>
    <property type="match status" value="1"/>
</dbReference>
<feature type="active site" description="Proton donor" evidence="9">
    <location>
        <position position="404"/>
    </location>
</feature>
<keyword evidence="4" id="KW-0456">Lyase</keyword>
<name>A0A2N1J8S7_9BASI</name>
<dbReference type="PANTHER" id="PTHR11482:SF6">
    <property type="entry name" value="ORNITHINE DECARBOXYLASE 1-RELATED"/>
    <property type="match status" value="1"/>
</dbReference>
<dbReference type="CDD" id="cd00622">
    <property type="entry name" value="PLPDE_III_ODC"/>
    <property type="match status" value="1"/>
</dbReference>
<dbReference type="GO" id="GO:0033387">
    <property type="term" value="P:putrescine biosynthetic process from arginine, via ornithine"/>
    <property type="evidence" value="ECO:0007669"/>
    <property type="project" value="TreeGrafter"/>
</dbReference>
<evidence type="ECO:0000256" key="3">
    <source>
        <dbReference type="ARBA" id="ARBA00022898"/>
    </source>
</evidence>
<dbReference type="PRINTS" id="PR01179">
    <property type="entry name" value="ODADCRBXLASE"/>
</dbReference>
<dbReference type="AlphaFoldDB" id="A0A2N1J8S7"/>
<dbReference type="GO" id="GO:0005737">
    <property type="term" value="C:cytoplasm"/>
    <property type="evidence" value="ECO:0007669"/>
    <property type="project" value="TreeGrafter"/>
</dbReference>
<evidence type="ECO:0000256" key="6">
    <source>
        <dbReference type="ARBA" id="ARBA00034138"/>
    </source>
</evidence>
<feature type="domain" description="Orn/DAP/Arg decarboxylase 2 N-terminal" evidence="10">
    <location>
        <begin position="70"/>
        <end position="313"/>
    </location>
</feature>
<proteinExistence type="inferred from homology"/>
<dbReference type="Proteomes" id="UP000232875">
    <property type="component" value="Unassembled WGS sequence"/>
</dbReference>
<evidence type="ECO:0000256" key="5">
    <source>
        <dbReference type="ARBA" id="ARBA00034115"/>
    </source>
</evidence>
<dbReference type="InterPro" id="IPR022644">
    <property type="entry name" value="De-COase2_N"/>
</dbReference>
<evidence type="ECO:0000256" key="9">
    <source>
        <dbReference type="PIRSR" id="PIRSR600183-50"/>
    </source>
</evidence>
<dbReference type="SUPFAM" id="SSF50621">
    <property type="entry name" value="Alanine racemase C-terminal domain-like"/>
    <property type="match status" value="1"/>
</dbReference>
<gene>
    <name evidence="11" type="ORF">MVES_003266</name>
</gene>
<comment type="pathway">
    <text evidence="5">Amine and polyamine biosynthesis; putrescine biosynthesis via L-ornithine pathway; putrescine from L-ornithine: step 1/1.</text>
</comment>
<dbReference type="EMBL" id="KZ454993">
    <property type="protein sequence ID" value="PKI82872.1"/>
    <property type="molecule type" value="Genomic_DNA"/>
</dbReference>
<evidence type="ECO:0000256" key="4">
    <source>
        <dbReference type="ARBA" id="ARBA00023239"/>
    </source>
</evidence>
<sequence>MIPSAVFSHTVRAFTPPPEDEVIALPVAETKIGVSLFGGSTSQQFKAALDAIDVDACEVDGENAFFVADLAQIYRQYTRWRRELPHIVPFYAVKCNPEPMVLRLLAALGTGFDCASNGEIEKVLDMGVSPSRIIYANPCKASSFVRRAAKQQVGLTTFDNMDELDKMKRFHPRCKLVVRILTDDSKSVCQLGIKFGAPLKDVPALLAKAKALDLDVVGVSFHVGSGCYDPEAFRDAVLRARKAFDMGNDVGYHFDLLDIGGGFEHDNFDAIAVVLRSALADYFPDEHFAPGGSAMVNHPNGLRIIAEPGRYFVQHAFSLATNIIARRIRAADEAEEPSQDAKPEAMYYQNDGTYGAFNCIMFDHQHVVPKVLSLHREFVYRADCAAPGAGKDTLWPCSVWGPTCDSIDCILRLTYLPRSLDVGDWLVYENMGAYTLCASSSFNGLELAKVRYTIGSTDQDGAAEMVMDLLAASDVLDTLS</sequence>
<dbReference type="OrthoDB" id="5034579at2759"/>
<dbReference type="PANTHER" id="PTHR11482">
    <property type="entry name" value="ARGININE/DIAMINOPIMELATE/ORNITHINE DECARBOXYLASE"/>
    <property type="match status" value="1"/>
</dbReference>
<dbReference type="InterPro" id="IPR029066">
    <property type="entry name" value="PLP-binding_barrel"/>
</dbReference>
<evidence type="ECO:0000259" key="10">
    <source>
        <dbReference type="Pfam" id="PF02784"/>
    </source>
</evidence>
<accession>A0A2N1J8S7</accession>
<dbReference type="InterPro" id="IPR022653">
    <property type="entry name" value="De-COase2_pyr-phos_BS"/>
</dbReference>
<dbReference type="SUPFAM" id="SSF51419">
    <property type="entry name" value="PLP-binding barrel"/>
    <property type="match status" value="1"/>
</dbReference>
<dbReference type="STRING" id="2020962.A0A2N1J8S7"/>
<keyword evidence="12" id="KW-1185">Reference proteome</keyword>
<keyword evidence="3 9" id="KW-0663">Pyridoxal phosphate</keyword>
<dbReference type="InterPro" id="IPR009006">
    <property type="entry name" value="Ala_racemase/Decarboxylase_C"/>
</dbReference>
<dbReference type="FunFam" id="3.20.20.10:FF:000005">
    <property type="entry name" value="Ornithine decarboxylase"/>
    <property type="match status" value="1"/>
</dbReference>
<evidence type="ECO:0000313" key="12">
    <source>
        <dbReference type="Proteomes" id="UP000232875"/>
    </source>
</evidence>
<reference evidence="11 12" key="1">
    <citation type="submission" date="2017-10" db="EMBL/GenBank/DDBJ databases">
        <title>A novel species of cold-tolerant Malassezia isolated from bats.</title>
        <authorList>
            <person name="Lorch J.M."/>
            <person name="Palmer J.M."/>
            <person name="Vanderwolf K.J."/>
            <person name="Schmidt K.Z."/>
            <person name="Verant M.L."/>
            <person name="Weller T.J."/>
            <person name="Blehert D.S."/>
        </authorList>
    </citation>
    <scope>NUCLEOTIDE SEQUENCE [LARGE SCALE GENOMIC DNA]</scope>
    <source>
        <strain evidence="11 12">NWHC:44797-103</strain>
    </source>
</reference>
<dbReference type="InterPro" id="IPR000183">
    <property type="entry name" value="Orn/DAP/Arg_de-COase"/>
</dbReference>
<comment type="similarity">
    <text evidence="2">Belongs to the Orn/Lys/Arg decarboxylase class-II family.</text>
</comment>
<dbReference type="Gene3D" id="2.40.37.10">
    <property type="entry name" value="Lyase, Ornithine Decarboxylase, Chain A, domain 1"/>
    <property type="match status" value="1"/>
</dbReference>
<protein>
    <recommendedName>
        <fullName evidence="6">ornithine decarboxylase</fullName>
        <ecNumber evidence="6">4.1.1.17</ecNumber>
    </recommendedName>
</protein>
<comment type="catalytic activity">
    <reaction evidence="8">
        <text>L-ornithine + H(+) = putrescine + CO2</text>
        <dbReference type="Rhea" id="RHEA:22964"/>
        <dbReference type="ChEBI" id="CHEBI:15378"/>
        <dbReference type="ChEBI" id="CHEBI:16526"/>
        <dbReference type="ChEBI" id="CHEBI:46911"/>
        <dbReference type="ChEBI" id="CHEBI:326268"/>
        <dbReference type="EC" id="4.1.1.17"/>
    </reaction>
</comment>
<dbReference type="GO" id="GO:0004586">
    <property type="term" value="F:ornithine decarboxylase activity"/>
    <property type="evidence" value="ECO:0007669"/>
    <property type="project" value="UniProtKB-EC"/>
</dbReference>
<evidence type="ECO:0000256" key="7">
    <source>
        <dbReference type="ARBA" id="ARBA00046672"/>
    </source>
</evidence>
<comment type="cofactor">
    <cofactor evidence="1 9">
        <name>pyridoxal 5'-phosphate</name>
        <dbReference type="ChEBI" id="CHEBI:597326"/>
    </cofactor>
</comment>
<evidence type="ECO:0000256" key="2">
    <source>
        <dbReference type="ARBA" id="ARBA00008872"/>
    </source>
</evidence>
<dbReference type="InterPro" id="IPR002433">
    <property type="entry name" value="Orn_de-COase"/>
</dbReference>